<dbReference type="OrthoDB" id="218532at2157"/>
<dbReference type="InterPro" id="IPR040624">
    <property type="entry name" value="HalOD1"/>
</dbReference>
<dbReference type="KEGG" id="naj:B1756_06120"/>
<name>A0A2Z2HWH6_9EURY</name>
<protein>
    <recommendedName>
        <fullName evidence="1">Halobacterial output domain-containing protein</fullName>
    </recommendedName>
</protein>
<dbReference type="RefSeq" id="WP_086890067.1">
    <property type="nucleotide sequence ID" value="NZ_CP019893.1"/>
</dbReference>
<sequence length="104" mass="11159">MTVTPETNCASQIDPEDQTAIASHDWETDESLSETIVSTVATLSGTEPDELDRLYDRVDPDSLETLFAPTGGTARRNAGRVSFRLAEYTVTVHASGTIVVTAAD</sequence>
<evidence type="ECO:0000313" key="3">
    <source>
        <dbReference type="Proteomes" id="UP000250088"/>
    </source>
</evidence>
<dbReference type="GeneID" id="32893636"/>
<dbReference type="Pfam" id="PF18545">
    <property type="entry name" value="HalOD1"/>
    <property type="match status" value="1"/>
</dbReference>
<evidence type="ECO:0000259" key="1">
    <source>
        <dbReference type="Pfam" id="PF18545"/>
    </source>
</evidence>
<reference evidence="3" key="1">
    <citation type="submission" date="2017-02" db="EMBL/GenBank/DDBJ databases">
        <title>Natronthermophilus aegyptiacus gen. nov.,sp. nov., an aerobic, extremely halophilic alkalithermophilic archaeon isolated from the athalassohaline Wadi An Natrun, Egypt.</title>
        <authorList>
            <person name="Zhao B."/>
        </authorList>
    </citation>
    <scope>NUCLEOTIDE SEQUENCE [LARGE SCALE GENOMIC DNA]</scope>
    <source>
        <strain evidence="3">JW/NM-HA 15</strain>
    </source>
</reference>
<dbReference type="EMBL" id="CP019893">
    <property type="protein sequence ID" value="ARS91709.1"/>
    <property type="molecule type" value="Genomic_DNA"/>
</dbReference>
<evidence type="ECO:0000313" key="2">
    <source>
        <dbReference type="EMBL" id="ARS91709.1"/>
    </source>
</evidence>
<dbReference type="Proteomes" id="UP000250088">
    <property type="component" value="Chromosome"/>
</dbReference>
<dbReference type="AlphaFoldDB" id="A0A2Z2HWH6"/>
<feature type="domain" description="Halobacterial output" evidence="1">
    <location>
        <begin position="29"/>
        <end position="101"/>
    </location>
</feature>
<accession>A0A2Z2HWH6</accession>
<keyword evidence="3" id="KW-1185">Reference proteome</keyword>
<gene>
    <name evidence="2" type="ORF">B1756_06120</name>
</gene>
<proteinExistence type="predicted"/>
<organism evidence="2 3">
    <name type="scientific">Natrarchaeobaculum aegyptiacum</name>
    <dbReference type="NCBI Taxonomy" id="745377"/>
    <lineage>
        <taxon>Archaea</taxon>
        <taxon>Methanobacteriati</taxon>
        <taxon>Methanobacteriota</taxon>
        <taxon>Stenosarchaea group</taxon>
        <taxon>Halobacteria</taxon>
        <taxon>Halobacteriales</taxon>
        <taxon>Natrialbaceae</taxon>
        <taxon>Natrarchaeobaculum</taxon>
    </lineage>
</organism>